<dbReference type="VEuPathDB" id="FungiDB:BD410DRAFT_844066"/>
<proteinExistence type="predicted"/>
<sequence>MNARIEAIEGGAFQPMQPRAFTGPGASTSAKHLAQRRGGRVVPDENAKEEGRDGKEDLNMPTSELTAKESEARIAELMDSRIYWSFQTFKHEWKALEAQNDAAKANVKAKNKRTNRWQQRRKDAVRKMLPFAETGGASLRLVVASDELSAVFHELYRLCWYSLGVKEREGFRTTRCSGRSANQPSIIAPFNFGIDGKWWEEKREAFSSLDPIRSPWNHVRDLTKYLTPKNGRTNRYTSSTKKSKTKDVEDSEVMVMKLVLKTKILTPRILLEFEHARGCYVVLEYIEGRTLAEAWASILSTQKEFVIETLRDYRIQLRTICDDHSSMPDVSFHILWDRPVPLEQFNEYLPLVLVHNDLNMENIMLGTDGRVWLLD</sequence>
<feature type="compositionally biased region" description="Basic and acidic residues" evidence="1">
    <location>
        <begin position="42"/>
        <end position="58"/>
    </location>
</feature>
<dbReference type="Proteomes" id="UP000294933">
    <property type="component" value="Unassembled WGS sequence"/>
</dbReference>
<evidence type="ECO:0000313" key="2">
    <source>
        <dbReference type="EMBL" id="TDL16890.1"/>
    </source>
</evidence>
<evidence type="ECO:0000313" key="3">
    <source>
        <dbReference type="Proteomes" id="UP000294933"/>
    </source>
</evidence>
<evidence type="ECO:0000256" key="1">
    <source>
        <dbReference type="SAM" id="MobiDB-lite"/>
    </source>
</evidence>
<accession>A0A4Y7PQU9</accession>
<protein>
    <recommendedName>
        <fullName evidence="4">Aminoglycoside phosphotransferase domain-containing protein</fullName>
    </recommendedName>
</protein>
<name>A0A4Y7PQU9_9AGAM</name>
<keyword evidence="3" id="KW-1185">Reference proteome</keyword>
<dbReference type="OrthoDB" id="8300194at2759"/>
<dbReference type="EMBL" id="ML170233">
    <property type="protein sequence ID" value="TDL16890.1"/>
    <property type="molecule type" value="Genomic_DNA"/>
</dbReference>
<dbReference type="InterPro" id="IPR011009">
    <property type="entry name" value="Kinase-like_dom_sf"/>
</dbReference>
<feature type="region of interest" description="Disordered" evidence="1">
    <location>
        <begin position="1"/>
        <end position="60"/>
    </location>
</feature>
<gene>
    <name evidence="2" type="ORF">BD410DRAFT_844066</name>
</gene>
<reference evidence="2 3" key="1">
    <citation type="submission" date="2018-06" db="EMBL/GenBank/DDBJ databases">
        <title>A transcriptomic atlas of mushroom development highlights an independent origin of complex multicellularity.</title>
        <authorList>
            <consortium name="DOE Joint Genome Institute"/>
            <person name="Krizsan K."/>
            <person name="Almasi E."/>
            <person name="Merenyi Z."/>
            <person name="Sahu N."/>
            <person name="Viragh M."/>
            <person name="Koszo T."/>
            <person name="Mondo S."/>
            <person name="Kiss B."/>
            <person name="Balint B."/>
            <person name="Kues U."/>
            <person name="Barry K."/>
            <person name="Hegedus J.C."/>
            <person name="Henrissat B."/>
            <person name="Johnson J."/>
            <person name="Lipzen A."/>
            <person name="Ohm R."/>
            <person name="Nagy I."/>
            <person name="Pangilinan J."/>
            <person name="Yan J."/>
            <person name="Xiong Y."/>
            <person name="Grigoriev I.V."/>
            <person name="Hibbett D.S."/>
            <person name="Nagy L.G."/>
        </authorList>
    </citation>
    <scope>NUCLEOTIDE SEQUENCE [LARGE SCALE GENOMIC DNA]</scope>
    <source>
        <strain evidence="2 3">SZMC22713</strain>
    </source>
</reference>
<organism evidence="2 3">
    <name type="scientific">Rickenella mellea</name>
    <dbReference type="NCBI Taxonomy" id="50990"/>
    <lineage>
        <taxon>Eukaryota</taxon>
        <taxon>Fungi</taxon>
        <taxon>Dikarya</taxon>
        <taxon>Basidiomycota</taxon>
        <taxon>Agaricomycotina</taxon>
        <taxon>Agaricomycetes</taxon>
        <taxon>Hymenochaetales</taxon>
        <taxon>Rickenellaceae</taxon>
        <taxon>Rickenella</taxon>
    </lineage>
</organism>
<evidence type="ECO:0008006" key="4">
    <source>
        <dbReference type="Google" id="ProtNLM"/>
    </source>
</evidence>
<dbReference type="AlphaFoldDB" id="A0A4Y7PQU9"/>
<dbReference type="SUPFAM" id="SSF56112">
    <property type="entry name" value="Protein kinase-like (PK-like)"/>
    <property type="match status" value="1"/>
</dbReference>